<dbReference type="KEGG" id="mlr:MELLADRAFT_92381"/>
<dbReference type="GeneID" id="18936229"/>
<dbReference type="RefSeq" id="XP_007405575.1">
    <property type="nucleotide sequence ID" value="XM_007405513.1"/>
</dbReference>
<evidence type="ECO:0000313" key="2">
    <source>
        <dbReference type="Proteomes" id="UP000001072"/>
    </source>
</evidence>
<evidence type="ECO:0000313" key="1">
    <source>
        <dbReference type="EMBL" id="EGG10973.1"/>
    </source>
</evidence>
<dbReference type="EMBL" id="GL883093">
    <property type="protein sequence ID" value="EGG10973.1"/>
    <property type="molecule type" value="Genomic_DNA"/>
</dbReference>
<dbReference type="AlphaFoldDB" id="F4R9F1"/>
<organism evidence="2">
    <name type="scientific">Melampsora larici-populina (strain 98AG31 / pathotype 3-4-7)</name>
    <name type="common">Poplar leaf rust fungus</name>
    <dbReference type="NCBI Taxonomy" id="747676"/>
    <lineage>
        <taxon>Eukaryota</taxon>
        <taxon>Fungi</taxon>
        <taxon>Dikarya</taxon>
        <taxon>Basidiomycota</taxon>
        <taxon>Pucciniomycotina</taxon>
        <taxon>Pucciniomycetes</taxon>
        <taxon>Pucciniales</taxon>
        <taxon>Melampsoraceae</taxon>
        <taxon>Melampsora</taxon>
    </lineage>
</organism>
<dbReference type="HOGENOM" id="CLU_2038567_0_0_1"/>
<reference evidence="2" key="1">
    <citation type="journal article" date="2011" name="Proc. Natl. Acad. Sci. U.S.A.">
        <title>Obligate biotrophy features unraveled by the genomic analysis of rust fungi.</title>
        <authorList>
            <person name="Duplessis S."/>
            <person name="Cuomo C.A."/>
            <person name="Lin Y.-C."/>
            <person name="Aerts A."/>
            <person name="Tisserant E."/>
            <person name="Veneault-Fourrey C."/>
            <person name="Joly D.L."/>
            <person name="Hacquard S."/>
            <person name="Amselem J."/>
            <person name="Cantarel B.L."/>
            <person name="Chiu R."/>
            <person name="Coutinho P.M."/>
            <person name="Feau N."/>
            <person name="Field M."/>
            <person name="Frey P."/>
            <person name="Gelhaye E."/>
            <person name="Goldberg J."/>
            <person name="Grabherr M.G."/>
            <person name="Kodira C.D."/>
            <person name="Kohler A."/>
            <person name="Kuees U."/>
            <person name="Lindquist E.A."/>
            <person name="Lucas S.M."/>
            <person name="Mago R."/>
            <person name="Mauceli E."/>
            <person name="Morin E."/>
            <person name="Murat C."/>
            <person name="Pangilinan J.L."/>
            <person name="Park R."/>
            <person name="Pearson M."/>
            <person name="Quesneville H."/>
            <person name="Rouhier N."/>
            <person name="Sakthikumar S."/>
            <person name="Salamov A.A."/>
            <person name="Schmutz J."/>
            <person name="Selles B."/>
            <person name="Shapiro H."/>
            <person name="Tanguay P."/>
            <person name="Tuskan G.A."/>
            <person name="Henrissat B."/>
            <person name="Van de Peer Y."/>
            <person name="Rouze P."/>
            <person name="Ellis J.G."/>
            <person name="Dodds P.N."/>
            <person name="Schein J.E."/>
            <person name="Zhong S."/>
            <person name="Hamelin R.C."/>
            <person name="Grigoriev I.V."/>
            <person name="Szabo L.J."/>
            <person name="Martin F."/>
        </authorList>
    </citation>
    <scope>NUCLEOTIDE SEQUENCE [LARGE SCALE GENOMIC DNA]</scope>
    <source>
        <strain evidence="2">98AG31 / pathotype 3-4-7</strain>
    </source>
</reference>
<proteinExistence type="predicted"/>
<gene>
    <name evidence="1" type="ORF">MELLADRAFT_92381</name>
</gene>
<name>F4R9F1_MELLP</name>
<sequence>MIALLLGLEEELIGARERLRAIQATRRRARTYADNNDLMALPATVADVEEQIEGVATALGGPAFRALAGATDSKTNALIAISIARSNLYEAKVGLIESRLRRHHNTAKCAIQCASTQQEDG</sequence>
<dbReference type="InParanoid" id="F4R9F1"/>
<dbReference type="Proteomes" id="UP000001072">
    <property type="component" value="Unassembled WGS sequence"/>
</dbReference>
<dbReference type="VEuPathDB" id="FungiDB:MELLADRAFT_92381"/>
<protein>
    <submittedName>
        <fullName evidence="1">Uncharacterized protein</fullName>
    </submittedName>
</protein>
<accession>F4R9F1</accession>
<keyword evidence="2" id="KW-1185">Reference proteome</keyword>